<evidence type="ECO:0000256" key="1">
    <source>
        <dbReference type="SAM" id="MobiDB-lite"/>
    </source>
</evidence>
<feature type="region of interest" description="Disordered" evidence="1">
    <location>
        <begin position="20"/>
        <end position="62"/>
    </location>
</feature>
<organism evidence="2 3">
    <name type="scientific">Hebeloma cylindrosporum</name>
    <dbReference type="NCBI Taxonomy" id="76867"/>
    <lineage>
        <taxon>Eukaryota</taxon>
        <taxon>Fungi</taxon>
        <taxon>Dikarya</taxon>
        <taxon>Basidiomycota</taxon>
        <taxon>Agaricomycotina</taxon>
        <taxon>Agaricomycetes</taxon>
        <taxon>Agaricomycetidae</taxon>
        <taxon>Agaricales</taxon>
        <taxon>Agaricineae</taxon>
        <taxon>Hymenogastraceae</taxon>
        <taxon>Hebeloma</taxon>
    </lineage>
</organism>
<reference evidence="3" key="2">
    <citation type="submission" date="2015-01" db="EMBL/GenBank/DDBJ databases">
        <title>Evolutionary Origins and Diversification of the Mycorrhizal Mutualists.</title>
        <authorList>
            <consortium name="DOE Joint Genome Institute"/>
            <consortium name="Mycorrhizal Genomics Consortium"/>
            <person name="Kohler A."/>
            <person name="Kuo A."/>
            <person name="Nagy L.G."/>
            <person name="Floudas D."/>
            <person name="Copeland A."/>
            <person name="Barry K.W."/>
            <person name="Cichocki N."/>
            <person name="Veneault-Fourrey C."/>
            <person name="LaButti K."/>
            <person name="Lindquist E.A."/>
            <person name="Lipzen A."/>
            <person name="Lundell T."/>
            <person name="Morin E."/>
            <person name="Murat C."/>
            <person name="Riley R."/>
            <person name="Ohm R."/>
            <person name="Sun H."/>
            <person name="Tunlid A."/>
            <person name="Henrissat B."/>
            <person name="Grigoriev I.V."/>
            <person name="Hibbett D.S."/>
            <person name="Martin F."/>
        </authorList>
    </citation>
    <scope>NUCLEOTIDE SEQUENCE [LARGE SCALE GENOMIC DNA]</scope>
    <source>
        <strain evidence="3">h7</strain>
    </source>
</reference>
<dbReference type="OrthoDB" id="3037028at2759"/>
<evidence type="ECO:0000313" key="3">
    <source>
        <dbReference type="Proteomes" id="UP000053424"/>
    </source>
</evidence>
<reference evidence="2 3" key="1">
    <citation type="submission" date="2014-04" db="EMBL/GenBank/DDBJ databases">
        <authorList>
            <consortium name="DOE Joint Genome Institute"/>
            <person name="Kuo A."/>
            <person name="Gay G."/>
            <person name="Dore J."/>
            <person name="Kohler A."/>
            <person name="Nagy L.G."/>
            <person name="Floudas D."/>
            <person name="Copeland A."/>
            <person name="Barry K.W."/>
            <person name="Cichocki N."/>
            <person name="Veneault-Fourrey C."/>
            <person name="LaButti K."/>
            <person name="Lindquist E.A."/>
            <person name="Lipzen A."/>
            <person name="Lundell T."/>
            <person name="Morin E."/>
            <person name="Murat C."/>
            <person name="Sun H."/>
            <person name="Tunlid A."/>
            <person name="Henrissat B."/>
            <person name="Grigoriev I.V."/>
            <person name="Hibbett D.S."/>
            <person name="Martin F."/>
            <person name="Nordberg H.P."/>
            <person name="Cantor M.N."/>
            <person name="Hua S.X."/>
        </authorList>
    </citation>
    <scope>NUCLEOTIDE SEQUENCE [LARGE SCALE GENOMIC DNA]</scope>
    <source>
        <strain evidence="3">h7</strain>
    </source>
</reference>
<dbReference type="EMBL" id="KN831770">
    <property type="protein sequence ID" value="KIM46615.1"/>
    <property type="molecule type" value="Genomic_DNA"/>
</dbReference>
<evidence type="ECO:0000313" key="2">
    <source>
        <dbReference type="EMBL" id="KIM46615.1"/>
    </source>
</evidence>
<sequence length="111" mass="12975">MDRHHINVSFDLWHEAGKTFEPDGLSRRDGQPGDEVFENPEADMEEVHPPEFEKKNPEDPDPLLFEDFKTTIDTRGGYVQEIWVQELLDDYETTEEKEDAAFFYRIPPGFG</sequence>
<keyword evidence="3" id="KW-1185">Reference proteome</keyword>
<feature type="compositionally biased region" description="Basic and acidic residues" evidence="1">
    <location>
        <begin position="45"/>
        <end position="58"/>
    </location>
</feature>
<protein>
    <submittedName>
        <fullName evidence="2">Uncharacterized protein</fullName>
    </submittedName>
</protein>
<name>A0A0C3CCY7_HEBCY</name>
<accession>A0A0C3CCY7</accession>
<proteinExistence type="predicted"/>
<feature type="compositionally biased region" description="Acidic residues" evidence="1">
    <location>
        <begin position="35"/>
        <end position="44"/>
    </location>
</feature>
<dbReference type="Proteomes" id="UP000053424">
    <property type="component" value="Unassembled WGS sequence"/>
</dbReference>
<dbReference type="HOGENOM" id="CLU_2158730_0_0_1"/>
<gene>
    <name evidence="2" type="ORF">M413DRAFT_23010</name>
</gene>
<dbReference type="AlphaFoldDB" id="A0A0C3CCY7"/>
<feature type="compositionally biased region" description="Basic and acidic residues" evidence="1">
    <location>
        <begin position="20"/>
        <end position="31"/>
    </location>
</feature>